<evidence type="ECO:0000259" key="2">
    <source>
        <dbReference type="Pfam" id="PF03781"/>
    </source>
</evidence>
<dbReference type="RefSeq" id="WP_200279771.1">
    <property type="nucleotide sequence ID" value="NZ_JAENII010000009.1"/>
</dbReference>
<dbReference type="InterPro" id="IPR011009">
    <property type="entry name" value="Kinase-like_dom_sf"/>
</dbReference>
<proteinExistence type="predicted"/>
<dbReference type="Gene3D" id="3.30.200.20">
    <property type="entry name" value="Phosphorylase Kinase, domain 1"/>
    <property type="match status" value="1"/>
</dbReference>
<dbReference type="Pfam" id="PF03781">
    <property type="entry name" value="FGE-sulfatase"/>
    <property type="match status" value="1"/>
</dbReference>
<dbReference type="GO" id="GO:0120147">
    <property type="term" value="F:formylglycine-generating oxidase activity"/>
    <property type="evidence" value="ECO:0007669"/>
    <property type="project" value="TreeGrafter"/>
</dbReference>
<reference evidence="3" key="1">
    <citation type="submission" date="2021-01" db="EMBL/GenBank/DDBJ databases">
        <title>Modified the classification status of verrucomicrobia.</title>
        <authorList>
            <person name="Feng X."/>
        </authorList>
    </citation>
    <scope>NUCLEOTIDE SEQUENCE</scope>
    <source>
        <strain evidence="3">KCTC 22201</strain>
    </source>
</reference>
<dbReference type="PANTHER" id="PTHR23150">
    <property type="entry name" value="SULFATASE MODIFYING FACTOR 1, 2"/>
    <property type="match status" value="1"/>
</dbReference>
<evidence type="ECO:0000313" key="3">
    <source>
        <dbReference type="EMBL" id="MBK1827760.1"/>
    </source>
</evidence>
<dbReference type="InterPro" id="IPR005532">
    <property type="entry name" value="SUMF_dom"/>
</dbReference>
<dbReference type="SUPFAM" id="SSF56112">
    <property type="entry name" value="Protein kinase-like (PK-like)"/>
    <property type="match status" value="1"/>
</dbReference>
<gene>
    <name evidence="3" type="ORF">JIN81_12085</name>
</gene>
<accession>A0A934RG73</accession>
<dbReference type="InterPro" id="IPR042095">
    <property type="entry name" value="SUMF_sf"/>
</dbReference>
<sequence>MEARQLGDYLLKEIISEHGGQAHWLAEQSSVQRPVILIELTDLTHRDAFLADVRAKAGVDHPLIGSVFEAVSDETQCFVALEHISSQSLADRLAVNEPLKPGDLAHMLRRTAEAMMQLSTSAVATEPLTPSAIHLDQHGVVRIDNIARHGTPDPEAEQADIARLGQSLPALVADGHPGASRVLTVLAWMRGEGIDQPLTWDQVRAYGEQIEGQLLEASAPANTPQTQQSIPTKKSPMPAILGSVGAVIILGILFLVMRPKSPAGPPPSLPVIPEPVSIAGGSHPTHDGGTEKLPAFRIAACEVTIGEYHNFLEVLEQLDPEERTVFDLEGQPAEKADHLPDDWEAMLAAAKAEGTWQDKPISTFHPIVNIDWWDAAAYCNWKGCRLPTQEEWFAALRTQNQKPEVLQPAPWSSVIDIGTDDRTPIGLRGMAGSVSEWIRRPTLNPANPLGARRFVIIGGSYLQPGAGALERQWTNDRLQRRPDLGFRVVFSAP</sequence>
<dbReference type="AlphaFoldDB" id="A0A934RG73"/>
<keyword evidence="4" id="KW-1185">Reference proteome</keyword>
<evidence type="ECO:0000256" key="1">
    <source>
        <dbReference type="SAM" id="Phobius"/>
    </source>
</evidence>
<organism evidence="3 4">
    <name type="scientific">Haloferula rosea</name>
    <dbReference type="NCBI Taxonomy" id="490093"/>
    <lineage>
        <taxon>Bacteria</taxon>
        <taxon>Pseudomonadati</taxon>
        <taxon>Verrucomicrobiota</taxon>
        <taxon>Verrucomicrobiia</taxon>
        <taxon>Verrucomicrobiales</taxon>
        <taxon>Verrucomicrobiaceae</taxon>
        <taxon>Haloferula</taxon>
    </lineage>
</organism>
<feature type="domain" description="Sulfatase-modifying factor enzyme-like" evidence="2">
    <location>
        <begin position="291"/>
        <end position="401"/>
    </location>
</feature>
<feature type="transmembrane region" description="Helical" evidence="1">
    <location>
        <begin position="237"/>
        <end position="256"/>
    </location>
</feature>
<dbReference type="InterPro" id="IPR016187">
    <property type="entry name" value="CTDL_fold"/>
</dbReference>
<dbReference type="SUPFAM" id="SSF56436">
    <property type="entry name" value="C-type lectin-like"/>
    <property type="match status" value="1"/>
</dbReference>
<protein>
    <submittedName>
        <fullName evidence="3">SUMF1/EgtB/PvdO family nonheme iron enzyme</fullName>
    </submittedName>
</protein>
<evidence type="ECO:0000313" key="4">
    <source>
        <dbReference type="Proteomes" id="UP000658278"/>
    </source>
</evidence>
<dbReference type="EMBL" id="JAENII010000009">
    <property type="protein sequence ID" value="MBK1827760.1"/>
    <property type="molecule type" value="Genomic_DNA"/>
</dbReference>
<dbReference type="Gene3D" id="1.10.510.10">
    <property type="entry name" value="Transferase(Phosphotransferase) domain 1"/>
    <property type="match status" value="1"/>
</dbReference>
<dbReference type="Gene3D" id="3.90.1580.10">
    <property type="entry name" value="paralog of FGE (formylglycine-generating enzyme)"/>
    <property type="match status" value="1"/>
</dbReference>
<dbReference type="Proteomes" id="UP000658278">
    <property type="component" value="Unassembled WGS sequence"/>
</dbReference>
<keyword evidence="1" id="KW-0812">Transmembrane</keyword>
<dbReference type="PANTHER" id="PTHR23150:SF19">
    <property type="entry name" value="FORMYLGLYCINE-GENERATING ENZYME"/>
    <property type="match status" value="1"/>
</dbReference>
<name>A0A934RG73_9BACT</name>
<comment type="caution">
    <text evidence="3">The sequence shown here is derived from an EMBL/GenBank/DDBJ whole genome shotgun (WGS) entry which is preliminary data.</text>
</comment>
<keyword evidence="1" id="KW-0472">Membrane</keyword>
<dbReference type="InterPro" id="IPR051043">
    <property type="entry name" value="Sulfatase_Mod_Factor_Kinase"/>
</dbReference>
<keyword evidence="1" id="KW-1133">Transmembrane helix</keyword>